<keyword evidence="5" id="KW-1185">Reference proteome</keyword>
<name>G8X4J1_FLACA</name>
<comment type="subcellular location">
    <subcellularLocation>
        <location evidence="1">Cell envelope</location>
    </subcellularLocation>
</comment>
<reference evidence="4 5" key="1">
    <citation type="journal article" date="2012" name="J. Bacteriol.">
        <title>Genome Sequence of the Fish Pathogen Flavobacterium columnare ATCC 49512.</title>
        <authorList>
            <person name="Tekedar H.C."/>
            <person name="Karsi A."/>
            <person name="Gillaspy A.F."/>
            <person name="Dyer D.W."/>
            <person name="Benton N.R."/>
            <person name="Zaitshik J."/>
            <person name="Vamenta S."/>
            <person name="Banes M.M."/>
            <person name="Gulsoy N."/>
            <person name="Aboko-Cole M."/>
            <person name="Waldbieser G.C."/>
            <person name="Lawrence M.L."/>
        </authorList>
    </citation>
    <scope>NUCLEOTIDE SEQUENCE [LARGE SCALE GENOMIC DNA]</scope>
    <source>
        <strain evidence="5">ATCC 49512 / CIP 103533 / TG 44/87</strain>
    </source>
</reference>
<dbReference type="InterPro" id="IPR038352">
    <property type="entry name" value="Imelysin_sf"/>
</dbReference>
<protein>
    <submittedName>
        <fullName evidence="4">Iron-regulated protein A</fullName>
    </submittedName>
</protein>
<organism evidence="4 5">
    <name type="scientific">Flavobacterium columnare (strain ATCC 49512 / CIP 103533 / TG 44/87)</name>
    <dbReference type="NCBI Taxonomy" id="1041826"/>
    <lineage>
        <taxon>Bacteria</taxon>
        <taxon>Pseudomonadati</taxon>
        <taxon>Bacteroidota</taxon>
        <taxon>Flavobacteriia</taxon>
        <taxon>Flavobacteriales</taxon>
        <taxon>Flavobacteriaceae</taxon>
        <taxon>Flavobacterium</taxon>
    </lineage>
</organism>
<dbReference type="HOGENOM" id="CLU_064071_0_0_10"/>
<dbReference type="Proteomes" id="UP000005638">
    <property type="component" value="Chromosome"/>
</dbReference>
<sequence>MIRLQPFQIAYICINKEIMRKIFFVLFLSLLTSCSDDKKIDEPQITIGDNYDKKAMLTNWAENIIIPAYKNYQIGVDKLYEEVTVFKQNPTIDNLNKLRASWLNSYKAYQHIAFFKIGKAEDLYFIGHTNTYPVNVIEINKNINTQTYNLTSLSQFDKQGYPALDYMLYGLADTDNALLMFYTGVDAQKYRTYLTDLVTDLKNNAELLVNDWNSFKNTFISNTNNTNSGAVNLIVNAYIEYFEKHIRLGKVGYPAGKFSSGVQPNKVEAYFNKEVSKILLNEAIKASADFFNGKYFSSNQTGPSLKSYLDHLNVQRNNKLLSTIINDQFSLIQIKNNLLDNNFVNQINTDNNKMLEAYDAMQINVSYFKVDMLTALNIAVGYVDSDGD</sequence>
<dbReference type="KEGG" id="fco:FCOL_02855"/>
<proteinExistence type="predicted"/>
<evidence type="ECO:0000256" key="2">
    <source>
        <dbReference type="ARBA" id="ARBA00022729"/>
    </source>
</evidence>
<dbReference type="eggNOG" id="COG3489">
    <property type="taxonomic scope" value="Bacteria"/>
</dbReference>
<accession>G8X4J1</accession>
<evidence type="ECO:0000256" key="1">
    <source>
        <dbReference type="ARBA" id="ARBA00004196"/>
    </source>
</evidence>
<dbReference type="Pfam" id="PF09375">
    <property type="entry name" value="Peptidase_M75"/>
    <property type="match status" value="1"/>
</dbReference>
<dbReference type="EMBL" id="CP003222">
    <property type="protein sequence ID" value="AEW85416.1"/>
    <property type="molecule type" value="Genomic_DNA"/>
</dbReference>
<dbReference type="InterPro" id="IPR034984">
    <property type="entry name" value="Imelysin-like_IPPA"/>
</dbReference>
<evidence type="ECO:0000259" key="3">
    <source>
        <dbReference type="Pfam" id="PF09375"/>
    </source>
</evidence>
<dbReference type="GO" id="GO:0030313">
    <property type="term" value="C:cell envelope"/>
    <property type="evidence" value="ECO:0007669"/>
    <property type="project" value="UniProtKB-SubCell"/>
</dbReference>
<evidence type="ECO:0000313" key="4">
    <source>
        <dbReference type="EMBL" id="AEW85416.1"/>
    </source>
</evidence>
<keyword evidence="2" id="KW-0732">Signal</keyword>
<dbReference type="AlphaFoldDB" id="G8X4J1"/>
<dbReference type="InterPro" id="IPR018976">
    <property type="entry name" value="Imelysin-like"/>
</dbReference>
<gene>
    <name evidence="4" type="ordered locus">FCOL_02855</name>
</gene>
<dbReference type="PROSITE" id="PS51257">
    <property type="entry name" value="PROKAR_LIPOPROTEIN"/>
    <property type="match status" value="1"/>
</dbReference>
<dbReference type="STRING" id="1041826.FCOL_02855"/>
<dbReference type="CDD" id="cd14659">
    <property type="entry name" value="Imelysin-like_IPPA"/>
    <property type="match status" value="1"/>
</dbReference>
<dbReference type="Gene3D" id="1.20.1420.20">
    <property type="entry name" value="M75 peptidase, HXXE motif"/>
    <property type="match status" value="1"/>
</dbReference>
<feature type="domain" description="Imelysin-like" evidence="3">
    <location>
        <begin position="65"/>
        <end position="355"/>
    </location>
</feature>
<evidence type="ECO:0000313" key="5">
    <source>
        <dbReference type="Proteomes" id="UP000005638"/>
    </source>
</evidence>